<organism evidence="4 5">
    <name type="scientific">Dielma fastidiosa</name>
    <dbReference type="NCBI Taxonomy" id="1034346"/>
    <lineage>
        <taxon>Bacteria</taxon>
        <taxon>Bacillati</taxon>
        <taxon>Bacillota</taxon>
        <taxon>Erysipelotrichia</taxon>
        <taxon>Erysipelotrichales</taxon>
        <taxon>Erysipelotrichaceae</taxon>
        <taxon>Dielma</taxon>
    </lineage>
</organism>
<dbReference type="EMBL" id="QJKH01000008">
    <property type="protein sequence ID" value="PXX78256.1"/>
    <property type="molecule type" value="Genomic_DNA"/>
</dbReference>
<dbReference type="Proteomes" id="UP001276902">
    <property type="component" value="Unassembled WGS sequence"/>
</dbReference>
<dbReference type="Pfam" id="PF13280">
    <property type="entry name" value="WYL"/>
    <property type="match status" value="1"/>
</dbReference>
<dbReference type="InterPro" id="IPR036388">
    <property type="entry name" value="WH-like_DNA-bd_sf"/>
</dbReference>
<reference evidence="4 5" key="1">
    <citation type="submission" date="2018-05" db="EMBL/GenBank/DDBJ databases">
        <title>Genomic Encyclopedia of Type Strains, Phase IV (KMG-IV): sequencing the most valuable type-strain genomes for metagenomic binning, comparative biology and taxonomic classification.</title>
        <authorList>
            <person name="Goeker M."/>
        </authorList>
    </citation>
    <scope>NUCLEOTIDE SEQUENCE [LARGE SCALE GENOMIC DNA]</scope>
    <source>
        <strain evidence="4 5">JC118</strain>
    </source>
</reference>
<keyword evidence="4" id="KW-0238">DNA-binding</keyword>
<comment type="caution">
    <text evidence="4">The sequence shown here is derived from an EMBL/GenBank/DDBJ whole genome shotgun (WGS) entry which is preliminary data.</text>
</comment>
<dbReference type="InterPro" id="IPR051534">
    <property type="entry name" value="CBASS_pafABC_assoc_protein"/>
</dbReference>
<evidence type="ECO:0000313" key="4">
    <source>
        <dbReference type="EMBL" id="PXX78256.1"/>
    </source>
</evidence>
<dbReference type="AlphaFoldDB" id="A0A2V2F4T3"/>
<dbReference type="InterPro" id="IPR036390">
    <property type="entry name" value="WH_DNA-bd_sf"/>
</dbReference>
<dbReference type="STRING" id="1034346.GCA_000313565_00414"/>
<gene>
    <name evidence="4" type="ORF">DES51_108184</name>
    <name evidence="3" type="ORF">MQE39_04130</name>
</gene>
<evidence type="ECO:0000259" key="2">
    <source>
        <dbReference type="Pfam" id="PF25583"/>
    </source>
</evidence>
<dbReference type="RefSeq" id="WP_022936718.1">
    <property type="nucleotide sequence ID" value="NZ_BAABZA010000001.1"/>
</dbReference>
<dbReference type="InterPro" id="IPR026881">
    <property type="entry name" value="WYL_dom"/>
</dbReference>
<dbReference type="Gene3D" id="1.10.10.10">
    <property type="entry name" value="Winged helix-like DNA-binding domain superfamily/Winged helix DNA-binding domain"/>
    <property type="match status" value="1"/>
</dbReference>
<reference evidence="3" key="2">
    <citation type="submission" date="2022-03" db="EMBL/GenBank/DDBJ databases">
        <title>First case of bacteraemia caused by Dielma fastidiosa in a patient hospitalised with diverticulitis.</title>
        <authorList>
            <person name="Forman-Ankjaer B."/>
            <person name="Hvid-Jensen F."/>
            <person name="Kobel C.M."/>
            <person name="Greve T."/>
        </authorList>
    </citation>
    <scope>NUCLEOTIDE SEQUENCE</scope>
    <source>
        <strain evidence="3">AUH_DF_2021</strain>
    </source>
</reference>
<keyword evidence="5" id="KW-1185">Reference proteome</keyword>
<evidence type="ECO:0000313" key="5">
    <source>
        <dbReference type="Proteomes" id="UP000247612"/>
    </source>
</evidence>
<name>A0A2V2F4T3_9FIRM</name>
<evidence type="ECO:0000313" key="3">
    <source>
        <dbReference type="EMBL" id="MDY5167305.1"/>
    </source>
</evidence>
<proteinExistence type="predicted"/>
<dbReference type="OrthoDB" id="9815009at2"/>
<dbReference type="InterPro" id="IPR057727">
    <property type="entry name" value="WCX_dom"/>
</dbReference>
<dbReference type="Pfam" id="PF25583">
    <property type="entry name" value="WCX"/>
    <property type="match status" value="1"/>
</dbReference>
<dbReference type="GO" id="GO:0003677">
    <property type="term" value="F:DNA binding"/>
    <property type="evidence" value="ECO:0007669"/>
    <property type="project" value="UniProtKB-KW"/>
</dbReference>
<dbReference type="PANTHER" id="PTHR34580:SF1">
    <property type="entry name" value="PROTEIN PAFC"/>
    <property type="match status" value="1"/>
</dbReference>
<dbReference type="SUPFAM" id="SSF46785">
    <property type="entry name" value="Winged helix' DNA-binding domain"/>
    <property type="match status" value="1"/>
</dbReference>
<feature type="domain" description="WCX" evidence="2">
    <location>
        <begin position="267"/>
        <end position="306"/>
    </location>
</feature>
<feature type="domain" description="WYL" evidence="1">
    <location>
        <begin position="149"/>
        <end position="197"/>
    </location>
</feature>
<accession>A0A2V2F4T3</accession>
<sequence length="315" mass="35999">MNRTALCIRMLTYLNSRGLLSKAELAELLETNVRNISEFKHELEIAGYTIESIPGRYGGYQLMQESVLPLLPLSDEEKDAISESVSYLSSHSDFLPLDDYLHAVDKIRGAAHSTVNTSSILFKSNTAALSSQMREMITLSETCRDTLHTMAVVYKSMRSDNYKKIRLQPYELLNIKGSYYVLGYNADIHEFRVYKFSEARMQSCTMLEERFTRDLDFDIKEHIGQTGLMKDDLHEIDCVISGDLALLIYESEVGINSQKEWLDEKVLHLKTIIEGKMEAVRFLLSLGAACQVLEPVELKKEINDQLVTMCEHYQL</sequence>
<protein>
    <submittedName>
        <fullName evidence="4">Putative DNA-binding transcriptional regulator YafY</fullName>
    </submittedName>
    <submittedName>
        <fullName evidence="3">WYL domain-containing transcriptional regulator</fullName>
    </submittedName>
</protein>
<dbReference type="Proteomes" id="UP000247612">
    <property type="component" value="Unassembled WGS sequence"/>
</dbReference>
<dbReference type="EMBL" id="JALDAW010000011">
    <property type="protein sequence ID" value="MDY5167305.1"/>
    <property type="molecule type" value="Genomic_DNA"/>
</dbReference>
<dbReference type="PANTHER" id="PTHR34580">
    <property type="match status" value="1"/>
</dbReference>
<evidence type="ECO:0000259" key="1">
    <source>
        <dbReference type="Pfam" id="PF13280"/>
    </source>
</evidence>
<dbReference type="GeneID" id="94439960"/>